<evidence type="ECO:0000313" key="1">
    <source>
        <dbReference type="EMBL" id="SCZ80438.1"/>
    </source>
</evidence>
<dbReference type="Proteomes" id="UP000199208">
    <property type="component" value="Unassembled WGS sequence"/>
</dbReference>
<sequence length="180" mass="22003">MEKDKVEKALISLEDGLIKYLRLMDWFYQVDVSKDADFQRAYNHFYRMRQRKPEFYRDYYEFMQSHKNQVITFEDILLHFYNQFDRVEASFSSKMLATLNPDKPVWDEFVLQNLKIKKPAQYSKDRVKQTIEIYSKIETWYEDFLKSETAKGMLILFGEKYPNIEITNVKKIDLILWQMR</sequence>
<keyword evidence="2" id="KW-1185">Reference proteome</keyword>
<protein>
    <submittedName>
        <fullName evidence="1">Uncharacterized protein</fullName>
    </submittedName>
</protein>
<proteinExistence type="predicted"/>
<dbReference type="AlphaFoldDB" id="A0A1G5S2P2"/>
<dbReference type="OrthoDB" id="6984450at2"/>
<evidence type="ECO:0000313" key="2">
    <source>
        <dbReference type="Proteomes" id="UP000199208"/>
    </source>
</evidence>
<dbReference type="EMBL" id="FMWL01000012">
    <property type="protein sequence ID" value="SCZ80438.1"/>
    <property type="molecule type" value="Genomic_DNA"/>
</dbReference>
<name>A0A1G5S2P2_9FIRM</name>
<dbReference type="STRING" id="1120920.SAMN03080599_02271"/>
<organism evidence="1 2">
    <name type="scientific">Acidaminobacter hydrogenoformans DSM 2784</name>
    <dbReference type="NCBI Taxonomy" id="1120920"/>
    <lineage>
        <taxon>Bacteria</taxon>
        <taxon>Bacillati</taxon>
        <taxon>Bacillota</taxon>
        <taxon>Clostridia</taxon>
        <taxon>Peptostreptococcales</taxon>
        <taxon>Acidaminobacteraceae</taxon>
        <taxon>Acidaminobacter</taxon>
    </lineage>
</organism>
<dbReference type="RefSeq" id="WP_092591577.1">
    <property type="nucleotide sequence ID" value="NZ_FMWL01000012.1"/>
</dbReference>
<reference evidence="1 2" key="1">
    <citation type="submission" date="2016-10" db="EMBL/GenBank/DDBJ databases">
        <authorList>
            <person name="de Groot N.N."/>
        </authorList>
    </citation>
    <scope>NUCLEOTIDE SEQUENCE [LARGE SCALE GENOMIC DNA]</scope>
    <source>
        <strain evidence="1 2">DSM 2784</strain>
    </source>
</reference>
<gene>
    <name evidence="1" type="ORF">SAMN03080599_02271</name>
</gene>
<accession>A0A1G5S2P2</accession>